<dbReference type="InterPro" id="IPR011991">
    <property type="entry name" value="ArsR-like_HTH"/>
</dbReference>
<dbReference type="GO" id="GO:0003677">
    <property type="term" value="F:DNA binding"/>
    <property type="evidence" value="ECO:0007669"/>
    <property type="project" value="UniProtKB-KW"/>
</dbReference>
<organism evidence="3 4">
    <name type="scientific">Anaerobacillus alkalilacustris</name>
    <dbReference type="NCBI Taxonomy" id="393763"/>
    <lineage>
        <taxon>Bacteria</taxon>
        <taxon>Bacillati</taxon>
        <taxon>Bacillota</taxon>
        <taxon>Bacilli</taxon>
        <taxon>Bacillales</taxon>
        <taxon>Bacillaceae</taxon>
        <taxon>Anaerobacillus</taxon>
    </lineage>
</organism>
<dbReference type="AlphaFoldDB" id="A0A1S2LYX3"/>
<dbReference type="Proteomes" id="UP000179524">
    <property type="component" value="Unassembled WGS sequence"/>
</dbReference>
<sequence>MRLKSIHLGFDENSLTVYKAIANKHRLEILRLLSVEPHNVNELAEKLNLPFSTTATNVKKLEEANLISTELVPGRGTQKVNAKNLDRIIIDLFEKEKTEENNKKIIVDMPIGEYFDCCVKPHCGIVGENDYIGLQDDPRSFYDPFRKKAQLLFMRDGYVEYRFQNKVPYGATVKEIEVSAELCSEAPNHKLDWPSDITVWINNVELGTWTSPGDFGGRRGYLTPKWWLTNYTQYGLLKRFKVNEKGSYLDGTKLNNAIMIDDLRIKEYPFISLKIGIKEDAINKGGFNLFGNQFGNYEQGLLMSITIQ</sequence>
<protein>
    <submittedName>
        <fullName evidence="3">ArsR family transcriptional regulator</fullName>
    </submittedName>
</protein>
<evidence type="ECO:0000313" key="3">
    <source>
        <dbReference type="EMBL" id="OIJ17668.1"/>
    </source>
</evidence>
<dbReference type="InterPro" id="IPR001845">
    <property type="entry name" value="HTH_ArsR_DNA-bd_dom"/>
</dbReference>
<dbReference type="SUPFAM" id="SSF46785">
    <property type="entry name" value="Winged helix' DNA-binding domain"/>
    <property type="match status" value="1"/>
</dbReference>
<dbReference type="InterPro" id="IPR036390">
    <property type="entry name" value="WH_DNA-bd_sf"/>
</dbReference>
<evidence type="ECO:0000313" key="4">
    <source>
        <dbReference type="Proteomes" id="UP000179524"/>
    </source>
</evidence>
<dbReference type="Pfam" id="PF12840">
    <property type="entry name" value="HTH_20"/>
    <property type="match status" value="1"/>
</dbReference>
<gene>
    <name evidence="3" type="ORF">BKP37_02670</name>
</gene>
<evidence type="ECO:0000256" key="1">
    <source>
        <dbReference type="ARBA" id="ARBA00023125"/>
    </source>
</evidence>
<dbReference type="CDD" id="cd00090">
    <property type="entry name" value="HTH_ARSR"/>
    <property type="match status" value="1"/>
</dbReference>
<keyword evidence="4" id="KW-1185">Reference proteome</keyword>
<evidence type="ECO:0000259" key="2">
    <source>
        <dbReference type="SMART" id="SM00418"/>
    </source>
</evidence>
<dbReference type="EMBL" id="MLQR01000001">
    <property type="protein sequence ID" value="OIJ17668.1"/>
    <property type="molecule type" value="Genomic_DNA"/>
</dbReference>
<dbReference type="GO" id="GO:0003700">
    <property type="term" value="F:DNA-binding transcription factor activity"/>
    <property type="evidence" value="ECO:0007669"/>
    <property type="project" value="InterPro"/>
</dbReference>
<name>A0A1S2LYX3_9BACI</name>
<reference evidence="3 4" key="1">
    <citation type="submission" date="2016-10" db="EMBL/GenBank/DDBJ databases">
        <title>Draft genome sequences of four alkaliphilic bacteria belonging to the Anaerobacillus genus.</title>
        <authorList>
            <person name="Bassil N.M."/>
            <person name="Lloyd J.R."/>
        </authorList>
    </citation>
    <scope>NUCLEOTIDE SEQUENCE [LARGE SCALE GENOMIC DNA]</scope>
    <source>
        <strain evidence="3 4">DSM 18345</strain>
    </source>
</reference>
<accession>A0A1S2LYX3</accession>
<proteinExistence type="predicted"/>
<dbReference type="InterPro" id="IPR036388">
    <property type="entry name" value="WH-like_DNA-bd_sf"/>
</dbReference>
<feature type="domain" description="HTH arsR-type" evidence="2">
    <location>
        <begin position="16"/>
        <end position="94"/>
    </location>
</feature>
<comment type="caution">
    <text evidence="3">The sequence shown here is derived from an EMBL/GenBank/DDBJ whole genome shotgun (WGS) entry which is preliminary data.</text>
</comment>
<keyword evidence="1" id="KW-0238">DNA-binding</keyword>
<dbReference type="Gene3D" id="1.10.10.10">
    <property type="entry name" value="Winged helix-like DNA-binding domain superfamily/Winged helix DNA-binding domain"/>
    <property type="match status" value="1"/>
</dbReference>
<dbReference type="SMART" id="SM00418">
    <property type="entry name" value="HTH_ARSR"/>
    <property type="match status" value="1"/>
</dbReference>